<keyword evidence="3" id="KW-1185">Reference proteome</keyword>
<keyword evidence="1" id="KW-0812">Transmembrane</keyword>
<proteinExistence type="predicted"/>
<sequence length="406" mass="44895">MPEPAPLDPNFGVLFDELPPPPETIRCFLSPGRIRTKYVGAAILTVMGLGLAALFVILVPTQAGLPGCAASIAAFGVYLYLATRHVYRWVELDGDVIRSKHLYTGRIVERPIDEIDYLYSWGLQNGSLETVNLASLLALVGGMEIRFRDRPTPIPIMHADPAFLHAAPFLEAVIARMARVRPLDASFVRLGPRPHLCAVYWMGECPVLPRWGPVAGLSGFLLLPLTFGSICGFAGGKDHERVALTSVPPQEITLKALIRNGPGANRYVVITDFQPGGSVSKAKHGDWLEVSVALFPKSDKPEDTNDIQAVLWSKSFRNEIELHNFFRRTPGRIKGICSESKRSFWGLDLGPKLTEANGQRPLTAAWDIEEMSEPPSAEEVFWWLMIADFFFGTTLLVVVILLWRAP</sequence>
<evidence type="ECO:0000313" key="2">
    <source>
        <dbReference type="EMBL" id="QJW94273.1"/>
    </source>
</evidence>
<gene>
    <name evidence="2" type="ORF">FTUN_1793</name>
</gene>
<dbReference type="EMBL" id="CP053452">
    <property type="protein sequence ID" value="QJW94273.1"/>
    <property type="molecule type" value="Genomic_DNA"/>
</dbReference>
<name>A0A6M5YLU3_9BACT</name>
<dbReference type="RefSeq" id="WP_171470308.1">
    <property type="nucleotide sequence ID" value="NZ_CP053452.2"/>
</dbReference>
<dbReference type="KEGG" id="ftj:FTUN_1793"/>
<feature type="transmembrane region" description="Helical" evidence="1">
    <location>
        <begin position="63"/>
        <end position="81"/>
    </location>
</feature>
<protein>
    <submittedName>
        <fullName evidence="2">Uncharacterized protein</fullName>
    </submittedName>
</protein>
<keyword evidence="1" id="KW-0472">Membrane</keyword>
<evidence type="ECO:0000313" key="3">
    <source>
        <dbReference type="Proteomes" id="UP000503447"/>
    </source>
</evidence>
<reference evidence="3" key="1">
    <citation type="submission" date="2020-05" db="EMBL/GenBank/DDBJ databases">
        <title>Frigoriglobus tundricola gen. nov., sp. nov., a psychrotolerant cellulolytic planctomycete of the family Gemmataceae with two divergent copies of 16S rRNA gene.</title>
        <authorList>
            <person name="Kulichevskaya I.S."/>
            <person name="Ivanova A.A."/>
            <person name="Naumoff D.G."/>
            <person name="Beletsky A.V."/>
            <person name="Rijpstra W.I.C."/>
            <person name="Sinninghe Damste J.S."/>
            <person name="Mardanov A.V."/>
            <person name="Ravin N.V."/>
            <person name="Dedysh S.N."/>
        </authorList>
    </citation>
    <scope>NUCLEOTIDE SEQUENCE [LARGE SCALE GENOMIC DNA]</scope>
    <source>
        <strain evidence="3">PL17</strain>
    </source>
</reference>
<feature type="transmembrane region" description="Helical" evidence="1">
    <location>
        <begin position="380"/>
        <end position="403"/>
    </location>
</feature>
<organism evidence="2 3">
    <name type="scientific">Frigoriglobus tundricola</name>
    <dbReference type="NCBI Taxonomy" id="2774151"/>
    <lineage>
        <taxon>Bacteria</taxon>
        <taxon>Pseudomonadati</taxon>
        <taxon>Planctomycetota</taxon>
        <taxon>Planctomycetia</taxon>
        <taxon>Gemmatales</taxon>
        <taxon>Gemmataceae</taxon>
        <taxon>Frigoriglobus</taxon>
    </lineage>
</organism>
<keyword evidence="1" id="KW-1133">Transmembrane helix</keyword>
<dbReference type="AlphaFoldDB" id="A0A6M5YLU3"/>
<dbReference type="Proteomes" id="UP000503447">
    <property type="component" value="Chromosome"/>
</dbReference>
<accession>A0A6M5YLU3</accession>
<evidence type="ECO:0000256" key="1">
    <source>
        <dbReference type="SAM" id="Phobius"/>
    </source>
</evidence>
<feature type="transmembrane region" description="Helical" evidence="1">
    <location>
        <begin position="38"/>
        <end position="57"/>
    </location>
</feature>